<dbReference type="EC" id="2.3.2.27" evidence="4"/>
<keyword evidence="5" id="KW-0963">Cytoplasm</keyword>
<comment type="subcellular location">
    <subcellularLocation>
        <location evidence="2">Cytoplasm</location>
    </subcellularLocation>
</comment>
<feature type="compositionally biased region" description="Low complexity" evidence="13">
    <location>
        <begin position="402"/>
        <end position="421"/>
    </location>
</feature>
<comment type="similarity">
    <text evidence="11">Belongs to the ZNF598/HEL2 family.</text>
</comment>
<dbReference type="InterPro" id="IPR056437">
    <property type="entry name" value="Znf-C2H2_ZNF598/HEL2"/>
</dbReference>
<keyword evidence="10" id="KW-0862">Zinc</keyword>
<protein>
    <recommendedName>
        <fullName evidence="4">RING-type E3 ubiquitin transferase</fullName>
        <ecNumber evidence="4">2.3.2.27</ecNumber>
    </recommendedName>
</protein>
<feature type="compositionally biased region" description="Polar residues" evidence="13">
    <location>
        <begin position="545"/>
        <end position="567"/>
    </location>
</feature>
<dbReference type="GO" id="GO:0008270">
    <property type="term" value="F:zinc ion binding"/>
    <property type="evidence" value="ECO:0007669"/>
    <property type="project" value="UniProtKB-KW"/>
</dbReference>
<feature type="compositionally biased region" description="Pro residues" evidence="13">
    <location>
        <begin position="705"/>
        <end position="714"/>
    </location>
</feature>
<evidence type="ECO:0000313" key="15">
    <source>
        <dbReference type="EMBL" id="KAG8039137.1"/>
    </source>
</evidence>
<dbReference type="InterPro" id="IPR001841">
    <property type="entry name" value="Znf_RING"/>
</dbReference>
<evidence type="ECO:0000256" key="1">
    <source>
        <dbReference type="ARBA" id="ARBA00000900"/>
    </source>
</evidence>
<dbReference type="Pfam" id="PF23202">
    <property type="entry name" value="PAH_ZNF598"/>
    <property type="match status" value="1"/>
</dbReference>
<feature type="compositionally biased region" description="Basic residues" evidence="13">
    <location>
        <begin position="575"/>
        <end position="584"/>
    </location>
</feature>
<dbReference type="CDD" id="cd16615">
    <property type="entry name" value="RING-HC_ZNF598"/>
    <property type="match status" value="1"/>
</dbReference>
<comment type="pathway">
    <text evidence="3">Protein modification; protein ubiquitination.</text>
</comment>
<evidence type="ECO:0000256" key="4">
    <source>
        <dbReference type="ARBA" id="ARBA00012483"/>
    </source>
</evidence>
<feature type="compositionally biased region" description="Basic and acidic residues" evidence="13">
    <location>
        <begin position="663"/>
        <end position="682"/>
    </location>
</feature>
<accession>A0A8J5US96</accession>
<keyword evidence="6" id="KW-0597">Phosphoprotein</keyword>
<evidence type="ECO:0000256" key="12">
    <source>
        <dbReference type="PROSITE-ProRule" id="PRU00175"/>
    </source>
</evidence>
<comment type="caution">
    <text evidence="15">The sequence shown here is derived from an EMBL/GenBank/DDBJ whole genome shotgun (WGS) entry which is preliminary data.</text>
</comment>
<evidence type="ECO:0000256" key="3">
    <source>
        <dbReference type="ARBA" id="ARBA00004906"/>
    </source>
</evidence>
<keyword evidence="9 12" id="KW-0863">Zinc-finger</keyword>
<evidence type="ECO:0000313" key="16">
    <source>
        <dbReference type="Proteomes" id="UP000729913"/>
    </source>
</evidence>
<gene>
    <name evidence="15" type="ORF">G9C98_003444</name>
</gene>
<dbReference type="PANTHER" id="PTHR22938">
    <property type="entry name" value="ZINC FINGER PROTEIN 598"/>
    <property type="match status" value="1"/>
</dbReference>
<dbReference type="PROSITE" id="PS00028">
    <property type="entry name" value="ZINC_FINGER_C2H2_1"/>
    <property type="match status" value="1"/>
</dbReference>
<dbReference type="GO" id="GO:0043022">
    <property type="term" value="F:ribosome binding"/>
    <property type="evidence" value="ECO:0007669"/>
    <property type="project" value="TreeGrafter"/>
</dbReference>
<dbReference type="Proteomes" id="UP000729913">
    <property type="component" value="Unassembled WGS sequence"/>
</dbReference>
<dbReference type="InterPro" id="IPR044288">
    <property type="entry name" value="ZNF598/HEL2"/>
</dbReference>
<evidence type="ECO:0000256" key="10">
    <source>
        <dbReference type="ARBA" id="ARBA00022833"/>
    </source>
</evidence>
<sequence length="901" mass="101027">MAETSEKVDTFNNNAGTCCVCYKNVEIYSIGMCEHPVCYECSTRMRVLCQQNECPICRQDLPKVVFTREIKPFRHIRKGKLFDERYNIYFDDQEIQEEFTKLLAQVCTICEPKEVFSTFNSLKDHMRRKHELHYCDLCVENLKIFSFERRCYSRTDLAQHRRKGDKDDKSHKGHPLCEFCDCRYMDNDELFRHLRRDHLFCHFCDADGLHQYYSSYEYLREHFRSEHYLCEEGTCAAEQFTSVFRSDIDLKAHIATAHGKHLGKHAAKQARTLELEFAFTPRENRNGRQNRAMGGSGVRNFYDHGMGMGSSRDIRERESQVDDNEVNWVDEPIARQPDVQSTAEFPSLSNSPTVIPNFNLMKTKSRRNFTIRSMIKGPALAVTDENFPALGLGLNLDSPAANSGSTNSSSSRTVNLSVSSNKKGAAQQRPKSAAPDVSIQVNHNTNGSITTRVSGPKIRIRPCQLSMNAREFPALGRAESTPYTATTNVGQWTKVTCVKPTVANAHANKVAPAPKLESKTPSPPPMSNCNAFPSLPKSTRAKKQQPASTSSVSSAWNQKTSESSDPNTGDVAKNNSKKKKKKKTKAEGDLSALLVESKVSNNNSNNNNNNNNNNNLERSTGNSIGKNETNNSSKNSKKKSGNKSSISSSNSSTASASSTTIKNTDKSSQDTPRKRSELKIESLNKATNDLQVTDDFPEFKNSKSNPPPGFSMTAPPPPGFAVKLINREIKNNDNGLTFTSSSGESYSILPDKSTKLFAYSPPPDFQKRNQELVARISKVLDRQESIEEFRYISGLFRQDLCSAEDYYRHCRDSMGAKEFGSVFSEMLVLLPDIHKQRELFDVHRNESGNIILLEVCPTCEQVIKIGTDAKAHYFSHSRDSHFPALGSGGGSLNSNSWRKFT</sequence>
<evidence type="ECO:0000256" key="11">
    <source>
        <dbReference type="ARBA" id="ARBA00035113"/>
    </source>
</evidence>
<reference evidence="15" key="2">
    <citation type="submission" date="2021-04" db="EMBL/GenBank/DDBJ databases">
        <title>Genome-wide patterns of bracovirus chromosomal integration into multiple host tissues during parasitism.</title>
        <authorList>
            <person name="Chebbi M.A.C."/>
        </authorList>
    </citation>
    <scope>NUCLEOTIDE SEQUENCE</scope>
    <source>
        <tissue evidence="15">Whole body</tissue>
    </source>
</reference>
<dbReference type="InterPro" id="IPR013087">
    <property type="entry name" value="Znf_C2H2_type"/>
</dbReference>
<reference evidence="15" key="1">
    <citation type="submission" date="2020-03" db="EMBL/GenBank/DDBJ databases">
        <authorList>
            <person name="Chebbi M.A."/>
            <person name="Drezen J.M."/>
        </authorList>
    </citation>
    <scope>NUCLEOTIDE SEQUENCE</scope>
    <source>
        <tissue evidence="15">Whole body</tissue>
    </source>
</reference>
<dbReference type="GO" id="GO:0005737">
    <property type="term" value="C:cytoplasm"/>
    <property type="evidence" value="ECO:0007669"/>
    <property type="project" value="UniProtKB-SubCell"/>
</dbReference>
<organism evidence="15 16">
    <name type="scientific">Cotesia typhae</name>
    <dbReference type="NCBI Taxonomy" id="2053667"/>
    <lineage>
        <taxon>Eukaryota</taxon>
        <taxon>Metazoa</taxon>
        <taxon>Ecdysozoa</taxon>
        <taxon>Arthropoda</taxon>
        <taxon>Hexapoda</taxon>
        <taxon>Insecta</taxon>
        <taxon>Pterygota</taxon>
        <taxon>Neoptera</taxon>
        <taxon>Endopterygota</taxon>
        <taxon>Hymenoptera</taxon>
        <taxon>Apocrita</taxon>
        <taxon>Ichneumonoidea</taxon>
        <taxon>Braconidae</taxon>
        <taxon>Microgastrinae</taxon>
        <taxon>Cotesia</taxon>
    </lineage>
</organism>
<evidence type="ECO:0000256" key="9">
    <source>
        <dbReference type="ARBA" id="ARBA00022771"/>
    </source>
</evidence>
<proteinExistence type="inferred from homology"/>
<dbReference type="InterPro" id="IPR057634">
    <property type="entry name" value="PAH_ZNF598/HEL2"/>
</dbReference>
<comment type="catalytic activity">
    <reaction evidence="1">
        <text>S-ubiquitinyl-[E2 ubiquitin-conjugating enzyme]-L-cysteine + [acceptor protein]-L-lysine = [E2 ubiquitin-conjugating enzyme]-L-cysteine + N(6)-ubiquitinyl-[acceptor protein]-L-lysine.</text>
        <dbReference type="EC" id="2.3.2.27"/>
    </reaction>
</comment>
<dbReference type="Pfam" id="PF23230">
    <property type="entry name" value="zf-C2H2_13"/>
    <property type="match status" value="1"/>
</dbReference>
<evidence type="ECO:0000256" key="2">
    <source>
        <dbReference type="ARBA" id="ARBA00004496"/>
    </source>
</evidence>
<dbReference type="Pfam" id="PF25447">
    <property type="entry name" value="RING_ZNF598"/>
    <property type="match status" value="1"/>
</dbReference>
<dbReference type="OrthoDB" id="3838338at2759"/>
<keyword evidence="16" id="KW-1185">Reference proteome</keyword>
<feature type="region of interest" description="Disordered" evidence="13">
    <location>
        <begin position="400"/>
        <end position="435"/>
    </location>
</feature>
<dbReference type="PANTHER" id="PTHR22938:SF0">
    <property type="entry name" value="E3 UBIQUITIN-PROTEIN LIGASE ZNF598"/>
    <property type="match status" value="1"/>
</dbReference>
<evidence type="ECO:0000256" key="8">
    <source>
        <dbReference type="ARBA" id="ARBA00022723"/>
    </source>
</evidence>
<feature type="compositionally biased region" description="Low complexity" evidence="13">
    <location>
        <begin position="642"/>
        <end position="662"/>
    </location>
</feature>
<keyword evidence="7" id="KW-0808">Transferase</keyword>
<evidence type="ECO:0000256" key="13">
    <source>
        <dbReference type="SAM" id="MobiDB-lite"/>
    </source>
</evidence>
<feature type="region of interest" description="Disordered" evidence="13">
    <location>
        <begin position="509"/>
        <end position="714"/>
    </location>
</feature>
<name>A0A8J5US96_9HYME</name>
<dbReference type="AlphaFoldDB" id="A0A8J5US96"/>
<keyword evidence="8" id="KW-0479">Metal-binding</keyword>
<dbReference type="SMART" id="SM00355">
    <property type="entry name" value="ZnF_C2H2"/>
    <property type="match status" value="5"/>
</dbReference>
<feature type="compositionally biased region" description="Low complexity" evidence="13">
    <location>
        <begin position="625"/>
        <end position="634"/>
    </location>
</feature>
<evidence type="ECO:0000259" key="14">
    <source>
        <dbReference type="PROSITE" id="PS50089"/>
    </source>
</evidence>
<dbReference type="GO" id="GO:0061630">
    <property type="term" value="F:ubiquitin protein ligase activity"/>
    <property type="evidence" value="ECO:0007669"/>
    <property type="project" value="UniProtKB-EC"/>
</dbReference>
<dbReference type="InterPro" id="IPR041888">
    <property type="entry name" value="RING-HC_ZNF598/HEL2"/>
</dbReference>
<evidence type="ECO:0000256" key="5">
    <source>
        <dbReference type="ARBA" id="ARBA00022490"/>
    </source>
</evidence>
<dbReference type="EMBL" id="JAAOIC020000039">
    <property type="protein sequence ID" value="KAG8039137.1"/>
    <property type="molecule type" value="Genomic_DNA"/>
</dbReference>
<dbReference type="GO" id="GO:0016567">
    <property type="term" value="P:protein ubiquitination"/>
    <property type="evidence" value="ECO:0007669"/>
    <property type="project" value="TreeGrafter"/>
</dbReference>
<feature type="domain" description="RING-type" evidence="14">
    <location>
        <begin position="18"/>
        <end position="58"/>
    </location>
</feature>
<dbReference type="GO" id="GO:0072344">
    <property type="term" value="P:rescue of stalled ribosome"/>
    <property type="evidence" value="ECO:0007669"/>
    <property type="project" value="InterPro"/>
</dbReference>
<feature type="compositionally biased region" description="Low complexity" evidence="13">
    <location>
        <begin position="600"/>
        <end position="615"/>
    </location>
</feature>
<evidence type="ECO:0000256" key="6">
    <source>
        <dbReference type="ARBA" id="ARBA00022553"/>
    </source>
</evidence>
<dbReference type="PROSITE" id="PS50089">
    <property type="entry name" value="ZF_RING_2"/>
    <property type="match status" value="1"/>
</dbReference>
<evidence type="ECO:0000256" key="7">
    <source>
        <dbReference type="ARBA" id="ARBA00022679"/>
    </source>
</evidence>